<evidence type="ECO:0000256" key="4">
    <source>
        <dbReference type="ARBA" id="ARBA00022741"/>
    </source>
</evidence>
<keyword evidence="4 8" id="KW-0547">Nucleotide-binding</keyword>
<evidence type="ECO:0000256" key="1">
    <source>
        <dbReference type="ARBA" id="ARBA00009018"/>
    </source>
</evidence>
<dbReference type="EMBL" id="BAEO01000049">
    <property type="protein sequence ID" value="GAC20227.1"/>
    <property type="molecule type" value="Genomic_DNA"/>
</dbReference>
<dbReference type="PROSITE" id="PS51219">
    <property type="entry name" value="DPCK"/>
    <property type="match status" value="1"/>
</dbReference>
<keyword evidence="11" id="KW-1185">Reference proteome</keyword>
<dbReference type="NCBIfam" id="TIGR00152">
    <property type="entry name" value="dephospho-CoA kinase"/>
    <property type="match status" value="1"/>
</dbReference>
<comment type="caution">
    <text evidence="10">The sequence shown here is derived from an EMBL/GenBank/DDBJ whole genome shotgun (WGS) entry which is preliminary data.</text>
</comment>
<comment type="catalytic activity">
    <reaction evidence="8">
        <text>3'-dephospho-CoA + ATP = ADP + CoA + H(+)</text>
        <dbReference type="Rhea" id="RHEA:18245"/>
        <dbReference type="ChEBI" id="CHEBI:15378"/>
        <dbReference type="ChEBI" id="CHEBI:30616"/>
        <dbReference type="ChEBI" id="CHEBI:57287"/>
        <dbReference type="ChEBI" id="CHEBI:57328"/>
        <dbReference type="ChEBI" id="CHEBI:456216"/>
        <dbReference type="EC" id="2.7.1.24"/>
    </reaction>
</comment>
<dbReference type="eggNOG" id="COG0237">
    <property type="taxonomic scope" value="Bacteria"/>
</dbReference>
<dbReference type="InterPro" id="IPR027417">
    <property type="entry name" value="P-loop_NTPase"/>
</dbReference>
<evidence type="ECO:0000256" key="8">
    <source>
        <dbReference type="HAMAP-Rule" id="MF_00376"/>
    </source>
</evidence>
<evidence type="ECO:0000256" key="7">
    <source>
        <dbReference type="ARBA" id="ARBA00022993"/>
    </source>
</evidence>
<dbReference type="InterPro" id="IPR001977">
    <property type="entry name" value="Depp_CoAkinase"/>
</dbReference>
<dbReference type="Proteomes" id="UP000006327">
    <property type="component" value="Unassembled WGS sequence"/>
</dbReference>
<keyword evidence="2 8" id="KW-0963">Cytoplasm</keyword>
<evidence type="ECO:0000313" key="10">
    <source>
        <dbReference type="EMBL" id="GAC20227.1"/>
    </source>
</evidence>
<keyword evidence="7 8" id="KW-0173">Coenzyme A biosynthesis</keyword>
<dbReference type="Gene3D" id="3.40.50.300">
    <property type="entry name" value="P-loop containing nucleotide triphosphate hydrolases"/>
    <property type="match status" value="1"/>
</dbReference>
<proteinExistence type="inferred from homology"/>
<dbReference type="CDD" id="cd02022">
    <property type="entry name" value="DPCK"/>
    <property type="match status" value="1"/>
</dbReference>
<evidence type="ECO:0000256" key="3">
    <source>
        <dbReference type="ARBA" id="ARBA00022679"/>
    </source>
</evidence>
<dbReference type="Pfam" id="PF01121">
    <property type="entry name" value="CoaE"/>
    <property type="match status" value="1"/>
</dbReference>
<dbReference type="EC" id="2.7.1.24" evidence="8 9"/>
<comment type="pathway">
    <text evidence="8">Cofactor biosynthesis; coenzyme A biosynthesis; CoA from (R)-pantothenate: step 5/5.</text>
</comment>
<dbReference type="STRING" id="493475.GARC_3268"/>
<protein>
    <recommendedName>
        <fullName evidence="8 9">Dephospho-CoA kinase</fullName>
        <ecNumber evidence="8 9">2.7.1.24</ecNumber>
    </recommendedName>
    <alternativeName>
        <fullName evidence="8">Dephosphocoenzyme A kinase</fullName>
    </alternativeName>
</protein>
<reference evidence="10 11" key="1">
    <citation type="journal article" date="2017" name="Antonie Van Leeuwenhoek">
        <title>Rhizobium rhizosphaerae sp. nov., a novel species isolated from rice rhizosphere.</title>
        <authorList>
            <person name="Zhao J.J."/>
            <person name="Zhang J."/>
            <person name="Zhang R.J."/>
            <person name="Zhang C.W."/>
            <person name="Yin H.Q."/>
            <person name="Zhang X.X."/>
        </authorList>
    </citation>
    <scope>NUCLEOTIDE SEQUENCE [LARGE SCALE GENOMIC DNA]</scope>
    <source>
        <strain evidence="10 11">BSs20135</strain>
    </source>
</reference>
<evidence type="ECO:0000256" key="2">
    <source>
        <dbReference type="ARBA" id="ARBA00022490"/>
    </source>
</evidence>
<dbReference type="HAMAP" id="MF_00376">
    <property type="entry name" value="Dephospho_CoA_kinase"/>
    <property type="match status" value="1"/>
</dbReference>
<dbReference type="SUPFAM" id="SSF52540">
    <property type="entry name" value="P-loop containing nucleoside triphosphate hydrolases"/>
    <property type="match status" value="1"/>
</dbReference>
<gene>
    <name evidence="8 10" type="primary">coaE</name>
    <name evidence="10" type="ORF">GARC_3268</name>
</gene>
<name>K6YPX8_9ALTE</name>
<evidence type="ECO:0000313" key="11">
    <source>
        <dbReference type="Proteomes" id="UP000006327"/>
    </source>
</evidence>
<dbReference type="GO" id="GO:0015937">
    <property type="term" value="P:coenzyme A biosynthetic process"/>
    <property type="evidence" value="ECO:0007669"/>
    <property type="project" value="UniProtKB-UniRule"/>
</dbReference>
<dbReference type="GO" id="GO:0004140">
    <property type="term" value="F:dephospho-CoA kinase activity"/>
    <property type="evidence" value="ECO:0007669"/>
    <property type="project" value="UniProtKB-UniRule"/>
</dbReference>
<sequence>MAGMVVSNFVVGISGGIGSGKTTVTDLFAKYGIDVIDADVIAREVVEPGTPALEAIVAKFGESVLDQAGSLDRAKLRTLVFEDTEVKNWLNQLLHPAIREQMLLQTQQAKSAYCLLSVPLLVENKLYQQVDRVVIVDVDEQTQLQRTLLRDKTNEPQIRAIMSAQATRQQRLAVADDVIDNNGKADDLGKQVAQLHQGYLQLAKQNTISN</sequence>
<organism evidence="10 11">
    <name type="scientific">Paraglaciecola arctica BSs20135</name>
    <dbReference type="NCBI Taxonomy" id="493475"/>
    <lineage>
        <taxon>Bacteria</taxon>
        <taxon>Pseudomonadati</taxon>
        <taxon>Pseudomonadota</taxon>
        <taxon>Gammaproteobacteria</taxon>
        <taxon>Alteromonadales</taxon>
        <taxon>Alteromonadaceae</taxon>
        <taxon>Paraglaciecola</taxon>
    </lineage>
</organism>
<evidence type="ECO:0000256" key="9">
    <source>
        <dbReference type="NCBIfam" id="TIGR00152"/>
    </source>
</evidence>
<keyword evidence="3 8" id="KW-0808">Transferase</keyword>
<evidence type="ECO:0000256" key="5">
    <source>
        <dbReference type="ARBA" id="ARBA00022777"/>
    </source>
</evidence>
<feature type="binding site" evidence="8">
    <location>
        <begin position="18"/>
        <end position="23"/>
    </location>
    <ligand>
        <name>ATP</name>
        <dbReference type="ChEBI" id="CHEBI:30616"/>
    </ligand>
</feature>
<accession>K6YPX8</accession>
<dbReference type="GO" id="GO:0005737">
    <property type="term" value="C:cytoplasm"/>
    <property type="evidence" value="ECO:0007669"/>
    <property type="project" value="UniProtKB-SubCell"/>
</dbReference>
<keyword evidence="6 8" id="KW-0067">ATP-binding</keyword>
<dbReference type="AlphaFoldDB" id="K6YPX8"/>
<keyword evidence="5 8" id="KW-0418">Kinase</keyword>
<dbReference type="GO" id="GO:0005524">
    <property type="term" value="F:ATP binding"/>
    <property type="evidence" value="ECO:0007669"/>
    <property type="project" value="UniProtKB-UniRule"/>
</dbReference>
<comment type="similarity">
    <text evidence="1 8">Belongs to the CoaE family.</text>
</comment>
<dbReference type="PANTHER" id="PTHR10695">
    <property type="entry name" value="DEPHOSPHO-COA KINASE-RELATED"/>
    <property type="match status" value="1"/>
</dbReference>
<dbReference type="PANTHER" id="PTHR10695:SF46">
    <property type="entry name" value="BIFUNCTIONAL COENZYME A SYNTHASE-RELATED"/>
    <property type="match status" value="1"/>
</dbReference>
<dbReference type="FunFam" id="3.40.50.300:FF:000518">
    <property type="entry name" value="Dephospho-CoA kinase"/>
    <property type="match status" value="1"/>
</dbReference>
<comment type="subcellular location">
    <subcellularLocation>
        <location evidence="8">Cytoplasm</location>
    </subcellularLocation>
</comment>
<evidence type="ECO:0000256" key="6">
    <source>
        <dbReference type="ARBA" id="ARBA00022840"/>
    </source>
</evidence>
<dbReference type="UniPathway" id="UPA00241">
    <property type="reaction ID" value="UER00356"/>
</dbReference>
<comment type="function">
    <text evidence="8">Catalyzes the phosphorylation of the 3'-hydroxyl group of dephosphocoenzyme A to form coenzyme A.</text>
</comment>